<dbReference type="SMART" id="SM00930">
    <property type="entry name" value="NIL"/>
    <property type="match status" value="1"/>
</dbReference>
<evidence type="ECO:0000256" key="5">
    <source>
        <dbReference type="ARBA" id="ARBA00022967"/>
    </source>
</evidence>
<feature type="region of interest" description="Disordered" evidence="8">
    <location>
        <begin position="1"/>
        <end position="42"/>
    </location>
</feature>
<feature type="domain" description="ABC transporter" evidence="9">
    <location>
        <begin position="45"/>
        <end position="284"/>
    </location>
</feature>
<feature type="compositionally biased region" description="Basic and acidic residues" evidence="8">
    <location>
        <begin position="23"/>
        <end position="38"/>
    </location>
</feature>
<dbReference type="SUPFAM" id="SSF52540">
    <property type="entry name" value="P-loop containing nucleoside triphosphate hydrolases"/>
    <property type="match status" value="1"/>
</dbReference>
<dbReference type="SUPFAM" id="SSF55021">
    <property type="entry name" value="ACT-like"/>
    <property type="match status" value="1"/>
</dbReference>
<evidence type="ECO:0000256" key="3">
    <source>
        <dbReference type="ARBA" id="ARBA00022741"/>
    </source>
</evidence>
<keyword evidence="4 10" id="KW-0067">ATP-binding</keyword>
<keyword evidence="5" id="KW-1278">Translocase</keyword>
<dbReference type="PANTHER" id="PTHR43166">
    <property type="entry name" value="AMINO ACID IMPORT ATP-BINDING PROTEIN"/>
    <property type="match status" value="1"/>
</dbReference>
<evidence type="ECO:0000313" key="11">
    <source>
        <dbReference type="Proteomes" id="UP000471672"/>
    </source>
</evidence>
<keyword evidence="2" id="KW-1003">Cell membrane</keyword>
<dbReference type="Pfam" id="PF09383">
    <property type="entry name" value="NIL"/>
    <property type="match status" value="1"/>
</dbReference>
<dbReference type="Gene3D" id="3.40.50.300">
    <property type="entry name" value="P-loop containing nucleotide triphosphate hydrolases"/>
    <property type="match status" value="1"/>
</dbReference>
<reference evidence="10 11" key="1">
    <citation type="journal article" date="2021" name="Arch. Microbiol.">
        <title>Cellulosimicrobium fucosivorans sp. nov., isolated from San Elijo Lagoon, contains a fucose metabolic pathway linked to carotenoid production.</title>
        <authorList>
            <person name="Aviles F.A."/>
            <person name="Kyndt J.A."/>
        </authorList>
    </citation>
    <scope>NUCLEOTIDE SEQUENCE [LARGE SCALE GENOMIC DNA]</scope>
    <source>
        <strain evidence="10 11">SE3</strain>
    </source>
</reference>
<accession>A0ABX0BBT3</accession>
<dbReference type="InterPro" id="IPR017871">
    <property type="entry name" value="ABC_transporter-like_CS"/>
</dbReference>
<evidence type="ECO:0000256" key="7">
    <source>
        <dbReference type="ARBA" id="ARBA00023136"/>
    </source>
</evidence>
<dbReference type="InterPro" id="IPR027417">
    <property type="entry name" value="P-loop_NTPase"/>
</dbReference>
<evidence type="ECO:0000256" key="6">
    <source>
        <dbReference type="ARBA" id="ARBA00022970"/>
    </source>
</evidence>
<feature type="compositionally biased region" description="Basic and acidic residues" evidence="8">
    <location>
        <begin position="1"/>
        <end position="15"/>
    </location>
</feature>
<dbReference type="PANTHER" id="PTHR43166:SF30">
    <property type="entry name" value="METHIONINE IMPORT ATP-BINDING PROTEIN METN"/>
    <property type="match status" value="1"/>
</dbReference>
<gene>
    <name evidence="10" type="ORF">GYH36_11095</name>
</gene>
<dbReference type="InterPro" id="IPR003593">
    <property type="entry name" value="AAA+_ATPase"/>
</dbReference>
<evidence type="ECO:0000256" key="1">
    <source>
        <dbReference type="ARBA" id="ARBA00022448"/>
    </source>
</evidence>
<proteinExistence type="predicted"/>
<sequence>MAGERLTDRQPDGARRPAPRTGLRREEPDVTEAPRDPGGDAQPAIELRHVSKTFGDGEHAVHAVDDVSLTVRRGEIFGVIGYSGAGKSTLVRLINALETVTSGEVVVDGQVITGLPERRVREVRSRIGMVFQQFNLLSSRTVAGNVAYPLKVAGWPREKRAARVAQLLAFVGLADKAKAYPRQLSGGQKQRVGIARALAAQPTILLADEATSALDPETTREVLALLRRVNAELGITIVVITHEMEVVRSTCHRVAVMEHGKVVETGDVYDVFSAPGADAAQRFVGTALHDRPSRETLARLRERHPGRLVTVGVREGASTGSDLFRLLREHDVDGSVVYGGISEVGERPFGSLTVELDAPEDRVAPFLAALAAHADVVDLGTAEHPLEDPRVARLGAGPGGGDAPDDDGDPGDPYGTARDTLFRHGNLGGR</sequence>
<dbReference type="InterPro" id="IPR018449">
    <property type="entry name" value="NIL_domain"/>
</dbReference>
<organism evidence="10 11">
    <name type="scientific">Cellulosimicrobium composti</name>
    <dbReference type="NCBI Taxonomy" id="2672572"/>
    <lineage>
        <taxon>Bacteria</taxon>
        <taxon>Bacillati</taxon>
        <taxon>Actinomycetota</taxon>
        <taxon>Actinomycetes</taxon>
        <taxon>Micrococcales</taxon>
        <taxon>Promicromonosporaceae</taxon>
        <taxon>Cellulosimicrobium</taxon>
    </lineage>
</organism>
<dbReference type="InterPro" id="IPR050086">
    <property type="entry name" value="MetN_ABC_transporter-like"/>
</dbReference>
<protein>
    <submittedName>
        <fullName evidence="10">Methionine ABC transporter ATP-binding protein</fullName>
    </submittedName>
</protein>
<dbReference type="PROSITE" id="PS50893">
    <property type="entry name" value="ABC_TRANSPORTER_2"/>
    <property type="match status" value="1"/>
</dbReference>
<keyword evidence="11" id="KW-1185">Reference proteome</keyword>
<dbReference type="Gene3D" id="3.30.70.260">
    <property type="match status" value="1"/>
</dbReference>
<evidence type="ECO:0000313" key="10">
    <source>
        <dbReference type="EMBL" id="NDO90009.1"/>
    </source>
</evidence>
<keyword evidence="6" id="KW-0029">Amino-acid transport</keyword>
<dbReference type="Proteomes" id="UP000471672">
    <property type="component" value="Unassembled WGS sequence"/>
</dbReference>
<evidence type="ECO:0000259" key="9">
    <source>
        <dbReference type="PROSITE" id="PS50893"/>
    </source>
</evidence>
<name>A0ABX0BBT3_9MICO</name>
<dbReference type="InterPro" id="IPR045865">
    <property type="entry name" value="ACT-like_dom_sf"/>
</dbReference>
<feature type="region of interest" description="Disordered" evidence="8">
    <location>
        <begin position="382"/>
        <end position="430"/>
    </location>
</feature>
<dbReference type="CDD" id="cd03258">
    <property type="entry name" value="ABC_MetN_methionine_transporter"/>
    <property type="match status" value="1"/>
</dbReference>
<keyword evidence="7" id="KW-0472">Membrane</keyword>
<keyword evidence="3" id="KW-0547">Nucleotide-binding</keyword>
<dbReference type="PROSITE" id="PS00211">
    <property type="entry name" value="ABC_TRANSPORTER_1"/>
    <property type="match status" value="1"/>
</dbReference>
<dbReference type="GO" id="GO:0005524">
    <property type="term" value="F:ATP binding"/>
    <property type="evidence" value="ECO:0007669"/>
    <property type="project" value="UniProtKB-KW"/>
</dbReference>
<dbReference type="EMBL" id="JAAFAN010000034">
    <property type="protein sequence ID" value="NDO90009.1"/>
    <property type="molecule type" value="Genomic_DNA"/>
</dbReference>
<dbReference type="InterPro" id="IPR003439">
    <property type="entry name" value="ABC_transporter-like_ATP-bd"/>
</dbReference>
<dbReference type="SMART" id="SM00382">
    <property type="entry name" value="AAA"/>
    <property type="match status" value="1"/>
</dbReference>
<keyword evidence="1" id="KW-0813">Transport</keyword>
<dbReference type="Pfam" id="PF00005">
    <property type="entry name" value="ABC_tran"/>
    <property type="match status" value="1"/>
</dbReference>
<evidence type="ECO:0000256" key="2">
    <source>
        <dbReference type="ARBA" id="ARBA00022475"/>
    </source>
</evidence>
<evidence type="ECO:0000256" key="4">
    <source>
        <dbReference type="ARBA" id="ARBA00022840"/>
    </source>
</evidence>
<comment type="caution">
    <text evidence="10">The sequence shown here is derived from an EMBL/GenBank/DDBJ whole genome shotgun (WGS) entry which is preliminary data.</text>
</comment>
<dbReference type="InterPro" id="IPR041701">
    <property type="entry name" value="MetN_ABC"/>
</dbReference>
<evidence type="ECO:0000256" key="8">
    <source>
        <dbReference type="SAM" id="MobiDB-lite"/>
    </source>
</evidence>